<dbReference type="SUPFAM" id="SSF52540">
    <property type="entry name" value="P-loop containing nucleoside triphosphate hydrolases"/>
    <property type="match status" value="1"/>
</dbReference>
<comment type="catalytic activity">
    <reaction evidence="9 10">
        <text>D-gluconate + ATP = 6-phospho-D-gluconate + ADP + H(+)</text>
        <dbReference type="Rhea" id="RHEA:19433"/>
        <dbReference type="ChEBI" id="CHEBI:15378"/>
        <dbReference type="ChEBI" id="CHEBI:18391"/>
        <dbReference type="ChEBI" id="CHEBI:30616"/>
        <dbReference type="ChEBI" id="CHEBI:58759"/>
        <dbReference type="ChEBI" id="CHEBI:456216"/>
        <dbReference type="EC" id="2.7.1.12"/>
    </reaction>
</comment>
<dbReference type="InterPro" id="IPR031322">
    <property type="entry name" value="Shikimate/glucono_kinase"/>
</dbReference>
<organism evidence="11 12">
    <name type="scientific">Aeromicrobium phragmitis</name>
    <dbReference type="NCBI Taxonomy" id="2478914"/>
    <lineage>
        <taxon>Bacteria</taxon>
        <taxon>Bacillati</taxon>
        <taxon>Actinomycetota</taxon>
        <taxon>Actinomycetes</taxon>
        <taxon>Propionibacteriales</taxon>
        <taxon>Nocardioidaceae</taxon>
        <taxon>Aeromicrobium</taxon>
    </lineage>
</organism>
<reference evidence="11 12" key="1">
    <citation type="submission" date="2018-10" db="EMBL/GenBank/DDBJ databases">
        <title>Aeromicrobium sp. 9W16Y-2 whole genome shotgun sequence.</title>
        <authorList>
            <person name="Li F."/>
        </authorList>
    </citation>
    <scope>NUCLEOTIDE SEQUENCE [LARGE SCALE GENOMIC DNA]</scope>
    <source>
        <strain evidence="11 12">9W16Y-2</strain>
    </source>
</reference>
<dbReference type="PANTHER" id="PTHR43442:SF3">
    <property type="entry name" value="GLUCONOKINASE-RELATED"/>
    <property type="match status" value="1"/>
</dbReference>
<comment type="caution">
    <text evidence="11">The sequence shown here is derived from an EMBL/GenBank/DDBJ whole genome shotgun (WGS) entry which is preliminary data.</text>
</comment>
<dbReference type="OrthoDB" id="9795716at2"/>
<evidence type="ECO:0000256" key="3">
    <source>
        <dbReference type="ARBA" id="ARBA00012054"/>
    </source>
</evidence>
<dbReference type="NCBIfam" id="TIGR01313">
    <property type="entry name" value="therm_gnt_kin"/>
    <property type="match status" value="1"/>
</dbReference>
<evidence type="ECO:0000256" key="2">
    <source>
        <dbReference type="ARBA" id="ARBA00008420"/>
    </source>
</evidence>
<dbReference type="InterPro" id="IPR006001">
    <property type="entry name" value="Therm_gnt_kin"/>
</dbReference>
<evidence type="ECO:0000256" key="9">
    <source>
        <dbReference type="ARBA" id="ARBA00048090"/>
    </source>
</evidence>
<dbReference type="FunFam" id="3.40.50.300:FF:000522">
    <property type="entry name" value="Gluconokinase"/>
    <property type="match status" value="1"/>
</dbReference>
<keyword evidence="5 10" id="KW-0547">Nucleotide-binding</keyword>
<protein>
    <recommendedName>
        <fullName evidence="3 10">Gluconokinase</fullName>
        <ecNumber evidence="3 10">2.7.1.12</ecNumber>
    </recommendedName>
</protein>
<dbReference type="GO" id="GO:0005737">
    <property type="term" value="C:cytoplasm"/>
    <property type="evidence" value="ECO:0007669"/>
    <property type="project" value="TreeGrafter"/>
</dbReference>
<gene>
    <name evidence="11" type="ORF">D9V41_04040</name>
</gene>
<keyword evidence="12" id="KW-1185">Reference proteome</keyword>
<dbReference type="InterPro" id="IPR027417">
    <property type="entry name" value="P-loop_NTPase"/>
</dbReference>
<dbReference type="EMBL" id="RDBF01000002">
    <property type="protein sequence ID" value="RLV56945.1"/>
    <property type="molecule type" value="Genomic_DNA"/>
</dbReference>
<dbReference type="PANTHER" id="PTHR43442">
    <property type="entry name" value="GLUCONOKINASE-RELATED"/>
    <property type="match status" value="1"/>
</dbReference>
<dbReference type="AlphaFoldDB" id="A0A3L8PNH3"/>
<dbReference type="GO" id="GO:0005524">
    <property type="term" value="F:ATP binding"/>
    <property type="evidence" value="ECO:0007669"/>
    <property type="project" value="UniProtKB-KW"/>
</dbReference>
<dbReference type="Pfam" id="PF01202">
    <property type="entry name" value="SKI"/>
    <property type="match status" value="1"/>
</dbReference>
<keyword evidence="6 10" id="KW-0418">Kinase</keyword>
<evidence type="ECO:0000256" key="4">
    <source>
        <dbReference type="ARBA" id="ARBA00022679"/>
    </source>
</evidence>
<dbReference type="GO" id="GO:0019521">
    <property type="term" value="P:D-gluconate metabolic process"/>
    <property type="evidence" value="ECO:0007669"/>
    <property type="project" value="UniProtKB-KW"/>
</dbReference>
<name>A0A3L8PNH3_9ACTN</name>
<evidence type="ECO:0000313" key="11">
    <source>
        <dbReference type="EMBL" id="RLV56945.1"/>
    </source>
</evidence>
<dbReference type="RefSeq" id="WP_121793246.1">
    <property type="nucleotide sequence ID" value="NZ_RDBF01000002.1"/>
</dbReference>
<keyword evidence="4 10" id="KW-0808">Transferase</keyword>
<evidence type="ECO:0000256" key="6">
    <source>
        <dbReference type="ARBA" id="ARBA00022777"/>
    </source>
</evidence>
<evidence type="ECO:0000256" key="10">
    <source>
        <dbReference type="RuleBase" id="RU363066"/>
    </source>
</evidence>
<evidence type="ECO:0000256" key="8">
    <source>
        <dbReference type="ARBA" id="ARBA00023064"/>
    </source>
</evidence>
<keyword evidence="7 10" id="KW-0067">ATP-binding</keyword>
<evidence type="ECO:0000256" key="5">
    <source>
        <dbReference type="ARBA" id="ARBA00022741"/>
    </source>
</evidence>
<dbReference type="Proteomes" id="UP000282515">
    <property type="component" value="Unassembled WGS sequence"/>
</dbReference>
<accession>A0A3L8PNH3</accession>
<evidence type="ECO:0000256" key="7">
    <source>
        <dbReference type="ARBA" id="ARBA00022840"/>
    </source>
</evidence>
<sequence>MTAPPLVVVMGISGTGKSAVGHAVADLIDVEYVDGDDFHPPANVEKMSQGVALTDEDRWPWLEHIGRWLAEHDDVGGVISCSALRRVYRDLLTRSAPRTIFLHLVGDHDLIRERMEGRDHFMPASLLQSQQDTLEPLEPEENGGVFDITLTPEDIARAFLRRYRIPERPV</sequence>
<comment type="similarity">
    <text evidence="2 10">Belongs to the gluconokinase GntK/GntV family.</text>
</comment>
<evidence type="ECO:0000256" key="1">
    <source>
        <dbReference type="ARBA" id="ARBA00004761"/>
    </source>
</evidence>
<proteinExistence type="inferred from homology"/>
<evidence type="ECO:0000313" key="12">
    <source>
        <dbReference type="Proteomes" id="UP000282515"/>
    </source>
</evidence>
<dbReference type="GO" id="GO:0046316">
    <property type="term" value="F:gluconokinase activity"/>
    <property type="evidence" value="ECO:0007669"/>
    <property type="project" value="UniProtKB-EC"/>
</dbReference>
<comment type="pathway">
    <text evidence="1">Carbohydrate acid metabolism.</text>
</comment>
<dbReference type="CDD" id="cd02021">
    <property type="entry name" value="GntK"/>
    <property type="match status" value="1"/>
</dbReference>
<keyword evidence="8" id="KW-0311">Gluconate utilization</keyword>
<dbReference type="EC" id="2.7.1.12" evidence="3 10"/>
<dbReference type="Gene3D" id="3.40.50.300">
    <property type="entry name" value="P-loop containing nucleotide triphosphate hydrolases"/>
    <property type="match status" value="1"/>
</dbReference>